<sequence length="307" mass="34002">MKPNLVGGHTTKEEMKRIEKKGERGVCRIQKRCTGGQGYQTVGSGSLIKHQIDPQWKSKYLIVTTNEVFQGDFDVRKYRVDFVKSRSKMKTLELGRVVIGGDIFQTASGLAVAPLDSHSSVFRHGCFRKKCGILKHRPFEVPSFNDGDVDNAFSNGSCCHMVAEDTSSNLFGVKPHDLTRDASSGQYAVSNFTPSTRVALGAAILRRDGNNWSAVGVLSSSTTDTFRPVWLSRENFSNLRTGEAITAIEGDPVVYVEQSSTEQTPGRDKMNNNQHSRIQEEQRESERIDGGTPNGGRRSEEINNKGR</sequence>
<dbReference type="Proteomes" id="UP001163046">
    <property type="component" value="Unassembled WGS sequence"/>
</dbReference>
<dbReference type="AlphaFoldDB" id="A0A9W9ZAK1"/>
<protein>
    <submittedName>
        <fullName evidence="2">Uncharacterized protein</fullName>
    </submittedName>
</protein>
<dbReference type="EMBL" id="MU826369">
    <property type="protein sequence ID" value="KAJ7378168.1"/>
    <property type="molecule type" value="Genomic_DNA"/>
</dbReference>
<feature type="compositionally biased region" description="Basic and acidic residues" evidence="1">
    <location>
        <begin position="297"/>
        <end position="307"/>
    </location>
</feature>
<proteinExistence type="predicted"/>
<organism evidence="2 3">
    <name type="scientific">Desmophyllum pertusum</name>
    <dbReference type="NCBI Taxonomy" id="174260"/>
    <lineage>
        <taxon>Eukaryota</taxon>
        <taxon>Metazoa</taxon>
        <taxon>Cnidaria</taxon>
        <taxon>Anthozoa</taxon>
        <taxon>Hexacorallia</taxon>
        <taxon>Scleractinia</taxon>
        <taxon>Caryophylliina</taxon>
        <taxon>Caryophylliidae</taxon>
        <taxon>Desmophyllum</taxon>
    </lineage>
</organism>
<evidence type="ECO:0000313" key="3">
    <source>
        <dbReference type="Proteomes" id="UP001163046"/>
    </source>
</evidence>
<evidence type="ECO:0000256" key="1">
    <source>
        <dbReference type="SAM" id="MobiDB-lite"/>
    </source>
</evidence>
<reference evidence="2" key="1">
    <citation type="submission" date="2023-01" db="EMBL/GenBank/DDBJ databases">
        <title>Genome assembly of the deep-sea coral Lophelia pertusa.</title>
        <authorList>
            <person name="Herrera S."/>
            <person name="Cordes E."/>
        </authorList>
    </citation>
    <scope>NUCLEOTIDE SEQUENCE</scope>
    <source>
        <strain evidence="2">USNM1676648</strain>
        <tissue evidence="2">Polyp</tissue>
    </source>
</reference>
<accession>A0A9W9ZAK1</accession>
<evidence type="ECO:0000313" key="2">
    <source>
        <dbReference type="EMBL" id="KAJ7378168.1"/>
    </source>
</evidence>
<keyword evidence="3" id="KW-1185">Reference proteome</keyword>
<comment type="caution">
    <text evidence="2">The sequence shown here is derived from an EMBL/GenBank/DDBJ whole genome shotgun (WGS) entry which is preliminary data.</text>
</comment>
<feature type="compositionally biased region" description="Basic and acidic residues" evidence="1">
    <location>
        <begin position="277"/>
        <end position="289"/>
    </location>
</feature>
<name>A0A9W9ZAK1_9CNID</name>
<gene>
    <name evidence="2" type="ORF">OS493_024833</name>
</gene>
<feature type="region of interest" description="Disordered" evidence="1">
    <location>
        <begin position="257"/>
        <end position="307"/>
    </location>
</feature>